<evidence type="ECO:0000313" key="3">
    <source>
        <dbReference type="Proteomes" id="UP000887116"/>
    </source>
</evidence>
<proteinExistence type="predicted"/>
<protein>
    <submittedName>
        <fullName evidence="2">Uncharacterized protein</fullName>
    </submittedName>
</protein>
<dbReference type="EMBL" id="BMAO01014428">
    <property type="protein sequence ID" value="GFQ94953.1"/>
    <property type="molecule type" value="Genomic_DNA"/>
</dbReference>
<comment type="caution">
    <text evidence="2">The sequence shown here is derived from an EMBL/GenBank/DDBJ whole genome shotgun (WGS) entry which is preliminary data.</text>
</comment>
<accession>A0A8X6L5V8</accession>
<sequence length="84" mass="9713">MSLLKIILVLILVQRSCFAATFPPPRRDIVPPPYQPVDVNTLHALYFDATRQAYVFHAFAVMDVMRAEWKKALQKLIMMPFTYG</sequence>
<evidence type="ECO:0000256" key="1">
    <source>
        <dbReference type="SAM" id="SignalP"/>
    </source>
</evidence>
<organism evidence="2 3">
    <name type="scientific">Trichonephila clavata</name>
    <name type="common">Joro spider</name>
    <name type="synonym">Nephila clavata</name>
    <dbReference type="NCBI Taxonomy" id="2740835"/>
    <lineage>
        <taxon>Eukaryota</taxon>
        <taxon>Metazoa</taxon>
        <taxon>Ecdysozoa</taxon>
        <taxon>Arthropoda</taxon>
        <taxon>Chelicerata</taxon>
        <taxon>Arachnida</taxon>
        <taxon>Araneae</taxon>
        <taxon>Araneomorphae</taxon>
        <taxon>Entelegynae</taxon>
        <taxon>Araneoidea</taxon>
        <taxon>Nephilidae</taxon>
        <taxon>Trichonephila</taxon>
    </lineage>
</organism>
<name>A0A8X6L5V8_TRICU</name>
<keyword evidence="1" id="KW-0732">Signal</keyword>
<gene>
    <name evidence="2" type="ORF">TNCT_197351</name>
</gene>
<dbReference type="Proteomes" id="UP000887116">
    <property type="component" value="Unassembled WGS sequence"/>
</dbReference>
<feature type="chain" id="PRO_5036476171" evidence="1">
    <location>
        <begin position="20"/>
        <end position="84"/>
    </location>
</feature>
<feature type="signal peptide" evidence="1">
    <location>
        <begin position="1"/>
        <end position="19"/>
    </location>
</feature>
<dbReference type="AlphaFoldDB" id="A0A8X6L5V8"/>
<dbReference type="OrthoDB" id="6433198at2759"/>
<reference evidence="2" key="1">
    <citation type="submission" date="2020-07" db="EMBL/GenBank/DDBJ databases">
        <title>Multicomponent nature underlies the extraordinary mechanical properties of spider dragline silk.</title>
        <authorList>
            <person name="Kono N."/>
            <person name="Nakamura H."/>
            <person name="Mori M."/>
            <person name="Yoshida Y."/>
            <person name="Ohtoshi R."/>
            <person name="Malay A.D."/>
            <person name="Moran D.A.P."/>
            <person name="Tomita M."/>
            <person name="Numata K."/>
            <person name="Arakawa K."/>
        </authorList>
    </citation>
    <scope>NUCLEOTIDE SEQUENCE</scope>
</reference>
<keyword evidence="3" id="KW-1185">Reference proteome</keyword>
<evidence type="ECO:0000313" key="2">
    <source>
        <dbReference type="EMBL" id="GFQ94953.1"/>
    </source>
</evidence>